<gene>
    <name evidence="1" type="ORF">C5N92_04940</name>
</gene>
<evidence type="ECO:0000313" key="2">
    <source>
        <dbReference type="Proteomes" id="UP000248689"/>
    </source>
</evidence>
<evidence type="ECO:0000313" key="1">
    <source>
        <dbReference type="EMBL" id="RAL18981.1"/>
    </source>
</evidence>
<evidence type="ECO:0008006" key="3">
    <source>
        <dbReference type="Google" id="ProtNLM"/>
    </source>
</evidence>
<name>A0A328BZG5_9PAST</name>
<organism evidence="1 2">
    <name type="scientific">Glaesserella australis</name>
    <dbReference type="NCBI Taxonomy" id="2094024"/>
    <lineage>
        <taxon>Bacteria</taxon>
        <taxon>Pseudomonadati</taxon>
        <taxon>Pseudomonadota</taxon>
        <taxon>Gammaproteobacteria</taxon>
        <taxon>Pasteurellales</taxon>
        <taxon>Pasteurellaceae</taxon>
        <taxon>Glaesserella</taxon>
    </lineage>
</organism>
<dbReference type="RefSeq" id="WP_111749758.1">
    <property type="nucleotide sequence ID" value="NZ_PTPX01000010.1"/>
</dbReference>
<comment type="caution">
    <text evidence="1">The sequence shown here is derived from an EMBL/GenBank/DDBJ whole genome shotgun (WGS) entry which is preliminary data.</text>
</comment>
<dbReference type="EMBL" id="PTPX01000010">
    <property type="protein sequence ID" value="RAL18981.1"/>
    <property type="molecule type" value="Genomic_DNA"/>
</dbReference>
<dbReference type="AlphaFoldDB" id="A0A328BZG5"/>
<proteinExistence type="predicted"/>
<dbReference type="PROSITE" id="PS51257">
    <property type="entry name" value="PROKAR_LIPOPROTEIN"/>
    <property type="match status" value="1"/>
</dbReference>
<dbReference type="OrthoDB" id="5688775at2"/>
<sequence length="123" mass="13978">MDMIKTAFAALLVLSVAGCTRQGVSVVHNKEQARYSSNTIVNKRINTTECLDTDDWYLDGYRVGKSFSTQKAQMLQQRVGFCQLSLKTLPQQFKTNWENGFSVGNNENIKAKNKQNRQARKKV</sequence>
<accession>A0A328BZG5</accession>
<reference evidence="2" key="1">
    <citation type="submission" date="2018-02" db="EMBL/GenBank/DDBJ databases">
        <title>Glaesserella australis sp. nov., isolated from the lungs of pigs.</title>
        <authorList>
            <person name="Turni C."/>
            <person name="Christensen H."/>
        </authorList>
    </citation>
    <scope>NUCLEOTIDE SEQUENCE [LARGE SCALE GENOMIC DNA]</scope>
    <source>
        <strain evidence="2">HS4635</strain>
    </source>
</reference>
<dbReference type="Proteomes" id="UP000248689">
    <property type="component" value="Unassembled WGS sequence"/>
</dbReference>
<keyword evidence="2" id="KW-1185">Reference proteome</keyword>
<protein>
    <recommendedName>
        <fullName evidence="3">Lipoprotein</fullName>
    </recommendedName>
</protein>